<dbReference type="EMBL" id="SJPG01000001">
    <property type="protein sequence ID" value="TWT60417.1"/>
    <property type="molecule type" value="Genomic_DNA"/>
</dbReference>
<comment type="caution">
    <text evidence="3">The sequence shown here is derived from an EMBL/GenBank/DDBJ whole genome shotgun (WGS) entry which is preliminary data.</text>
</comment>
<keyword evidence="4" id="KW-1185">Reference proteome</keyword>
<evidence type="ECO:0000256" key="2">
    <source>
        <dbReference type="SAM" id="SignalP"/>
    </source>
</evidence>
<feature type="chain" id="PRO_5022730038" description="LTXXQ motif protein" evidence="2">
    <location>
        <begin position="22"/>
        <end position="173"/>
    </location>
</feature>
<feature type="region of interest" description="Disordered" evidence="1">
    <location>
        <begin position="148"/>
        <end position="173"/>
    </location>
</feature>
<proteinExistence type="predicted"/>
<evidence type="ECO:0000313" key="4">
    <source>
        <dbReference type="Proteomes" id="UP000316095"/>
    </source>
</evidence>
<accession>A0A5C5XB91</accession>
<feature type="signal peptide" evidence="2">
    <location>
        <begin position="1"/>
        <end position="21"/>
    </location>
</feature>
<keyword evidence="2" id="KW-0732">Signal</keyword>
<dbReference type="OrthoDB" id="9915771at2"/>
<name>A0A5C5XB91_9PLAN</name>
<evidence type="ECO:0008006" key="5">
    <source>
        <dbReference type="Google" id="ProtNLM"/>
    </source>
</evidence>
<evidence type="ECO:0000256" key="1">
    <source>
        <dbReference type="SAM" id="MobiDB-lite"/>
    </source>
</evidence>
<protein>
    <recommendedName>
        <fullName evidence="5">LTXXQ motif protein</fullName>
    </recommendedName>
</protein>
<dbReference type="AlphaFoldDB" id="A0A5C5XB91"/>
<dbReference type="Proteomes" id="UP000316095">
    <property type="component" value="Unassembled WGS sequence"/>
</dbReference>
<organism evidence="3 4">
    <name type="scientific">Rubinisphaera italica</name>
    <dbReference type="NCBI Taxonomy" id="2527969"/>
    <lineage>
        <taxon>Bacteria</taxon>
        <taxon>Pseudomonadati</taxon>
        <taxon>Planctomycetota</taxon>
        <taxon>Planctomycetia</taxon>
        <taxon>Planctomycetales</taxon>
        <taxon>Planctomycetaceae</taxon>
        <taxon>Rubinisphaera</taxon>
    </lineage>
</organism>
<evidence type="ECO:0000313" key="3">
    <source>
        <dbReference type="EMBL" id="TWT60417.1"/>
    </source>
</evidence>
<gene>
    <name evidence="3" type="ORF">Pan54_11310</name>
</gene>
<sequence precursor="true">MLIRMMSAVMMLSMVCCIAQAEKPANKVKKGKKGNQERVPQALALPDSIELTADQEAQVKKIRAKFSDKAKDLKKQTQEVIPAELRKQQAAAVKAAKEAGKSQEEIRQIMKSSQDELSAVDREKLAVIRKQSQALKTEFLKEVREVLTEEQQSKLPTAREGKGKGKKPKKSDS</sequence>
<dbReference type="RefSeq" id="WP_146502545.1">
    <property type="nucleotide sequence ID" value="NZ_SJPG01000001.1"/>
</dbReference>
<reference evidence="3 4" key="1">
    <citation type="submission" date="2019-02" db="EMBL/GenBank/DDBJ databases">
        <title>Deep-cultivation of Planctomycetes and their phenomic and genomic characterization uncovers novel biology.</title>
        <authorList>
            <person name="Wiegand S."/>
            <person name="Jogler M."/>
            <person name="Boedeker C."/>
            <person name="Pinto D."/>
            <person name="Vollmers J."/>
            <person name="Rivas-Marin E."/>
            <person name="Kohn T."/>
            <person name="Peeters S.H."/>
            <person name="Heuer A."/>
            <person name="Rast P."/>
            <person name="Oberbeckmann S."/>
            <person name="Bunk B."/>
            <person name="Jeske O."/>
            <person name="Meyerdierks A."/>
            <person name="Storesund J.E."/>
            <person name="Kallscheuer N."/>
            <person name="Luecker S."/>
            <person name="Lage O.M."/>
            <person name="Pohl T."/>
            <person name="Merkel B.J."/>
            <person name="Hornburger P."/>
            <person name="Mueller R.-W."/>
            <person name="Bruemmer F."/>
            <person name="Labrenz M."/>
            <person name="Spormann A.M."/>
            <person name="Op Den Camp H."/>
            <person name="Overmann J."/>
            <person name="Amann R."/>
            <person name="Jetten M.S.M."/>
            <person name="Mascher T."/>
            <person name="Medema M.H."/>
            <person name="Devos D.P."/>
            <person name="Kaster A.-K."/>
            <person name="Ovreas L."/>
            <person name="Rohde M."/>
            <person name="Galperin M.Y."/>
            <person name="Jogler C."/>
        </authorList>
    </citation>
    <scope>NUCLEOTIDE SEQUENCE [LARGE SCALE GENOMIC DNA]</scope>
    <source>
        <strain evidence="3 4">Pan54</strain>
    </source>
</reference>
<feature type="compositionally biased region" description="Basic residues" evidence="1">
    <location>
        <begin position="164"/>
        <end position="173"/>
    </location>
</feature>